<keyword evidence="5 9" id="KW-0808">Transferase</keyword>
<comment type="function">
    <text evidence="9">Allosteric enzyme that catalyzes the rate-limiting step in glycogen catabolism, the phosphorolytic cleavage of glycogen to produce glucose-1-phosphate, and plays a central role in maintaining cellular and organismal glucose homeostasis.</text>
</comment>
<sequence>MTDRRRPAERIVHRSSPRPTSQKLKDRRLRLWIVPTPAPCAHRAPTATANCRPSEIWKARSHGLTRPRQGGDMDGEATAGAAVPARQGDESSSAEPLNRLFVRHLMSDAVVEPARAYERQRFEAVARSVRDLLSQRWIDTQRSYDRQNPKRIYYLSMEFLIGRSLSNNIVNMMLDPLVARALRDEGLDVMAMVEQEPDAGLGNGGLGRLAACFLDSMATMQLPAMGYGLRYEYGMFNQSIVDGWQRERPDNWLRRQDPWEISRRSEAVEIKLAATFEMHQERLQVVPNRPSVLVGVPYDRPIVGFGGRTVNSLRLWSAAAHDSFDFQEFSTGDFVGALVGGISAHTVTRVLYPDDSTEMGQGLRFVQEYFLVACSLADLVRRFRSANDDWSTLPDKVAIQLNDTHPTLAVPELMRILLDEAHLGWDEAWDLTQRTLAYTNHTLLPEALEKWPLHYFQQLLPRQLEIIYEINHRFLSEVRRLYPGDEARVERVSLIEEGAEDKVRMANLAIVGSHSTNGVAAIHSRLLRSSTVKDLAEIFPERFNNKTNGVTPRRWLTLANPGLARTITSVIGEGWVTDFGQVARLKPAADDRGIREMVLTTKRDAKAQFGTWLKAATGEVVDPDSIFDCQIKRIHEYKRQMLNALRVVILYNRLRTGSAADVAPRTFFFAGKAAPAYRLAKLIIKFINNLAGTIDGDPVARGRLKVVFLPEYNVSLAERLIPAADVSNQISTAGYEASGTSNMKFMMNGALTIGTRDGATIEMAEEAGEENFFLFGLTAQEVADSAGWYNPHWHHDNDPETRAAFDLIAGDFFSQNERGAFAPLLDRLLKDGDHYRHLADLGSYLEADRALCALYADRDAWARKAILNIAGSGKFSSDRTIAQYATEIWGVAPCPVP</sequence>
<comment type="caution">
    <text evidence="11">The sequence shown here is derived from an EMBL/GenBank/DDBJ whole genome shotgun (WGS) entry which is preliminary data.</text>
</comment>
<evidence type="ECO:0000256" key="5">
    <source>
        <dbReference type="ARBA" id="ARBA00022679"/>
    </source>
</evidence>
<organism evidence="11 12">
    <name type="scientific">Labrys wisconsinensis</name>
    <dbReference type="NCBI Taxonomy" id="425677"/>
    <lineage>
        <taxon>Bacteria</taxon>
        <taxon>Pseudomonadati</taxon>
        <taxon>Pseudomonadota</taxon>
        <taxon>Alphaproteobacteria</taxon>
        <taxon>Hyphomicrobiales</taxon>
        <taxon>Xanthobacteraceae</taxon>
        <taxon>Labrys</taxon>
    </lineage>
</organism>
<evidence type="ECO:0000256" key="8">
    <source>
        <dbReference type="ARBA" id="ARBA00025174"/>
    </source>
</evidence>
<dbReference type="PANTHER" id="PTHR11468:SF3">
    <property type="entry name" value="GLYCOGEN PHOSPHORYLASE, LIVER FORM"/>
    <property type="match status" value="1"/>
</dbReference>
<keyword evidence="6 9" id="KW-0663">Pyridoxal phosphate</keyword>
<dbReference type="Pfam" id="PF00343">
    <property type="entry name" value="Phosphorylase"/>
    <property type="match status" value="1"/>
</dbReference>
<dbReference type="InterPro" id="IPR011833">
    <property type="entry name" value="Glycg_phsphrylas"/>
</dbReference>
<accession>A0ABU0IYX5</accession>
<protein>
    <recommendedName>
        <fullName evidence="9">Alpha-1,4 glucan phosphorylase</fullName>
        <ecNumber evidence="9">2.4.1.1</ecNumber>
    </recommendedName>
</protein>
<evidence type="ECO:0000256" key="7">
    <source>
        <dbReference type="ARBA" id="ARBA00023277"/>
    </source>
</evidence>
<gene>
    <name evidence="11" type="ORF">QO011_000208</name>
</gene>
<keyword evidence="4 9" id="KW-0328">Glycosyltransferase</keyword>
<feature type="region of interest" description="Disordered" evidence="10">
    <location>
        <begin position="1"/>
        <end position="25"/>
    </location>
</feature>
<dbReference type="EMBL" id="JAUSVX010000001">
    <property type="protein sequence ID" value="MDQ0467213.1"/>
    <property type="molecule type" value="Genomic_DNA"/>
</dbReference>
<dbReference type="PANTHER" id="PTHR11468">
    <property type="entry name" value="GLYCOGEN PHOSPHORYLASE"/>
    <property type="match status" value="1"/>
</dbReference>
<dbReference type="NCBIfam" id="TIGR02093">
    <property type="entry name" value="P_ylase"/>
    <property type="match status" value="1"/>
</dbReference>
<evidence type="ECO:0000313" key="12">
    <source>
        <dbReference type="Proteomes" id="UP001242480"/>
    </source>
</evidence>
<feature type="compositionally biased region" description="Basic and acidic residues" evidence="10">
    <location>
        <begin position="1"/>
        <end position="12"/>
    </location>
</feature>
<reference evidence="11 12" key="1">
    <citation type="submission" date="2023-07" db="EMBL/GenBank/DDBJ databases">
        <title>Genomic Encyclopedia of Type Strains, Phase IV (KMG-IV): sequencing the most valuable type-strain genomes for metagenomic binning, comparative biology and taxonomic classification.</title>
        <authorList>
            <person name="Goeker M."/>
        </authorList>
    </citation>
    <scope>NUCLEOTIDE SEQUENCE [LARGE SCALE GENOMIC DNA]</scope>
    <source>
        <strain evidence="11 12">DSM 19619</strain>
    </source>
</reference>
<comment type="function">
    <text evidence="8">Phosphorylase is an important allosteric enzyme in carbohydrate metabolism. Enzymes from different sources differ in their regulatory mechanisms and in their natural substrates. However, all known phosphorylases share catalytic and structural properties.</text>
</comment>
<evidence type="ECO:0000256" key="6">
    <source>
        <dbReference type="ARBA" id="ARBA00022898"/>
    </source>
</evidence>
<dbReference type="EC" id="2.4.1.1" evidence="9"/>
<dbReference type="GO" id="GO:0004645">
    <property type="term" value="F:1,4-alpha-oligoglucan phosphorylase activity"/>
    <property type="evidence" value="ECO:0007669"/>
    <property type="project" value="UniProtKB-EC"/>
</dbReference>
<dbReference type="RefSeq" id="WP_307266574.1">
    <property type="nucleotide sequence ID" value="NZ_JAUSVX010000001.1"/>
</dbReference>
<comment type="catalytic activity">
    <reaction evidence="1 9">
        <text>[(1-&gt;4)-alpha-D-glucosyl](n) + phosphate = [(1-&gt;4)-alpha-D-glucosyl](n-1) + alpha-D-glucose 1-phosphate</text>
        <dbReference type="Rhea" id="RHEA:41732"/>
        <dbReference type="Rhea" id="RHEA-COMP:9584"/>
        <dbReference type="Rhea" id="RHEA-COMP:9586"/>
        <dbReference type="ChEBI" id="CHEBI:15444"/>
        <dbReference type="ChEBI" id="CHEBI:43474"/>
        <dbReference type="ChEBI" id="CHEBI:58601"/>
        <dbReference type="EC" id="2.4.1.1"/>
    </reaction>
</comment>
<dbReference type="SUPFAM" id="SSF53756">
    <property type="entry name" value="UDP-Glycosyltransferase/glycogen phosphorylase"/>
    <property type="match status" value="1"/>
</dbReference>
<dbReference type="Proteomes" id="UP001242480">
    <property type="component" value="Unassembled WGS sequence"/>
</dbReference>
<feature type="region of interest" description="Disordered" evidence="10">
    <location>
        <begin position="62"/>
        <end position="94"/>
    </location>
</feature>
<dbReference type="InterPro" id="IPR000811">
    <property type="entry name" value="Glyco_trans_35"/>
</dbReference>
<evidence type="ECO:0000256" key="4">
    <source>
        <dbReference type="ARBA" id="ARBA00022676"/>
    </source>
</evidence>
<dbReference type="InterPro" id="IPR035090">
    <property type="entry name" value="Pyridoxal_P_attach_site"/>
</dbReference>
<name>A0ABU0IYX5_9HYPH</name>
<evidence type="ECO:0000256" key="2">
    <source>
        <dbReference type="ARBA" id="ARBA00001933"/>
    </source>
</evidence>
<dbReference type="PIRSF" id="PIRSF000460">
    <property type="entry name" value="Pprylas_GlgP"/>
    <property type="match status" value="1"/>
</dbReference>
<evidence type="ECO:0000256" key="9">
    <source>
        <dbReference type="RuleBase" id="RU000587"/>
    </source>
</evidence>
<keyword evidence="7 9" id="KW-0119">Carbohydrate metabolism</keyword>
<dbReference type="PROSITE" id="PS00102">
    <property type="entry name" value="PHOSPHORYLASE"/>
    <property type="match status" value="1"/>
</dbReference>
<evidence type="ECO:0000256" key="3">
    <source>
        <dbReference type="ARBA" id="ARBA00006047"/>
    </source>
</evidence>
<evidence type="ECO:0000313" key="11">
    <source>
        <dbReference type="EMBL" id="MDQ0467213.1"/>
    </source>
</evidence>
<dbReference type="CDD" id="cd04300">
    <property type="entry name" value="GT35_Glycogen_Phosphorylase"/>
    <property type="match status" value="1"/>
</dbReference>
<dbReference type="Gene3D" id="3.40.50.2000">
    <property type="entry name" value="Glycogen Phosphorylase B"/>
    <property type="match status" value="2"/>
</dbReference>
<comment type="similarity">
    <text evidence="3 9">Belongs to the glycogen phosphorylase family.</text>
</comment>
<evidence type="ECO:0000256" key="10">
    <source>
        <dbReference type="SAM" id="MobiDB-lite"/>
    </source>
</evidence>
<comment type="cofactor">
    <cofactor evidence="2 9">
        <name>pyridoxal 5'-phosphate</name>
        <dbReference type="ChEBI" id="CHEBI:597326"/>
    </cofactor>
</comment>
<keyword evidence="12" id="KW-1185">Reference proteome</keyword>
<proteinExistence type="inferred from homology"/>
<evidence type="ECO:0000256" key="1">
    <source>
        <dbReference type="ARBA" id="ARBA00001275"/>
    </source>
</evidence>